<evidence type="ECO:0000313" key="2">
    <source>
        <dbReference type="Proteomes" id="UP001153050"/>
    </source>
</evidence>
<evidence type="ECO:0000313" key="1">
    <source>
        <dbReference type="EMBL" id="CAH2396451.1"/>
    </source>
</evidence>
<organism evidence="1 2">
    <name type="scientific">Mesorhizobium escarrei</name>
    <dbReference type="NCBI Taxonomy" id="666018"/>
    <lineage>
        <taxon>Bacteria</taxon>
        <taxon>Pseudomonadati</taxon>
        <taxon>Pseudomonadota</taxon>
        <taxon>Alphaproteobacteria</taxon>
        <taxon>Hyphomicrobiales</taxon>
        <taxon>Phyllobacteriaceae</taxon>
        <taxon>Mesorhizobium</taxon>
    </lineage>
</organism>
<keyword evidence="2" id="KW-1185">Reference proteome</keyword>
<accession>A0ABM9DK54</accession>
<dbReference type="Proteomes" id="UP001153050">
    <property type="component" value="Unassembled WGS sequence"/>
</dbReference>
<name>A0ABM9DK54_9HYPH</name>
<reference evidence="1 2" key="1">
    <citation type="submission" date="2022-03" db="EMBL/GenBank/DDBJ databases">
        <authorList>
            <person name="Brunel B."/>
        </authorList>
    </citation>
    <scope>NUCLEOTIDE SEQUENCE [LARGE SCALE GENOMIC DNA]</scope>
    <source>
        <strain evidence="1">STM5069sample</strain>
    </source>
</reference>
<comment type="caution">
    <text evidence="1">The sequence shown here is derived from an EMBL/GenBank/DDBJ whole genome shotgun (WGS) entry which is preliminary data.</text>
</comment>
<protein>
    <submittedName>
        <fullName evidence="1">Uncharacterized protein</fullName>
    </submittedName>
</protein>
<dbReference type="EMBL" id="CAKXZT010000038">
    <property type="protein sequence ID" value="CAH2396451.1"/>
    <property type="molecule type" value="Genomic_DNA"/>
</dbReference>
<sequence>MIYFQDSKAGNLNQYGSPTINRPRHVVAPEVDFRAQRQPQLRSVSPNFLFVVGPVHGFAISNSGQV</sequence>
<proteinExistence type="predicted"/>
<gene>
    <name evidence="1" type="ORF">MES5069_1320020</name>
</gene>